<evidence type="ECO:0000313" key="1">
    <source>
        <dbReference type="EMBL" id="OBZ76173.1"/>
    </source>
</evidence>
<dbReference type="EMBL" id="LUGG01000003">
    <property type="protein sequence ID" value="OBZ76173.1"/>
    <property type="molecule type" value="Genomic_DNA"/>
</dbReference>
<proteinExistence type="predicted"/>
<sequence length="95" mass="10575">MTYCPRDIFSSQLAQSLSWARTVSSSRQYRLPLQNVLKPFAMKPLGAHDPGSCISGCTCCRSVSYVFINRLGVESEVEQKLTHSTAAHGMLRRNP</sequence>
<gene>
    <name evidence="1" type="ORF">A0H81_03214</name>
</gene>
<dbReference type="Proteomes" id="UP000092993">
    <property type="component" value="Unassembled WGS sequence"/>
</dbReference>
<protein>
    <submittedName>
        <fullName evidence="1">Uncharacterized protein</fullName>
    </submittedName>
</protein>
<accession>A0A1C7MH10</accession>
<name>A0A1C7MH10_GRIFR</name>
<evidence type="ECO:0000313" key="2">
    <source>
        <dbReference type="Proteomes" id="UP000092993"/>
    </source>
</evidence>
<reference evidence="1 2" key="1">
    <citation type="submission" date="2016-03" db="EMBL/GenBank/DDBJ databases">
        <title>Whole genome sequencing of Grifola frondosa 9006-11.</title>
        <authorList>
            <person name="Min B."/>
            <person name="Park H."/>
            <person name="Kim J.-G."/>
            <person name="Cho H."/>
            <person name="Oh Y.-L."/>
            <person name="Kong W.-S."/>
            <person name="Choi I.-G."/>
        </authorList>
    </citation>
    <scope>NUCLEOTIDE SEQUENCE [LARGE SCALE GENOMIC DNA]</scope>
    <source>
        <strain evidence="1 2">9006-11</strain>
    </source>
</reference>
<dbReference type="AlphaFoldDB" id="A0A1C7MH10"/>
<organism evidence="1 2">
    <name type="scientific">Grifola frondosa</name>
    <name type="common">Maitake</name>
    <name type="synonym">Polyporus frondosus</name>
    <dbReference type="NCBI Taxonomy" id="5627"/>
    <lineage>
        <taxon>Eukaryota</taxon>
        <taxon>Fungi</taxon>
        <taxon>Dikarya</taxon>
        <taxon>Basidiomycota</taxon>
        <taxon>Agaricomycotina</taxon>
        <taxon>Agaricomycetes</taxon>
        <taxon>Polyporales</taxon>
        <taxon>Grifolaceae</taxon>
        <taxon>Grifola</taxon>
    </lineage>
</organism>
<comment type="caution">
    <text evidence="1">The sequence shown here is derived from an EMBL/GenBank/DDBJ whole genome shotgun (WGS) entry which is preliminary data.</text>
</comment>
<keyword evidence="2" id="KW-1185">Reference proteome</keyword>